<evidence type="ECO:0000313" key="1">
    <source>
        <dbReference type="EMBL" id="BDR92237.1"/>
    </source>
</evidence>
<accession>A0ABN6SQX5</accession>
<dbReference type="GeneID" id="76206881"/>
<evidence type="ECO:0000313" key="2">
    <source>
        <dbReference type="Proteomes" id="UP001060771"/>
    </source>
</evidence>
<name>A0ABN6SQX5_9CREN</name>
<protein>
    <submittedName>
        <fullName evidence="1">Uncharacterized protein</fullName>
    </submittedName>
</protein>
<reference evidence="2" key="1">
    <citation type="submission" date="2022-09" db="EMBL/GenBank/DDBJ databases">
        <title>Complete genome sequence of Vulcanisaeta souniana.</title>
        <authorList>
            <person name="Kato S."/>
            <person name="Itoh T."/>
            <person name="Ohkuma M."/>
        </authorList>
    </citation>
    <scope>NUCLEOTIDE SEQUENCE [LARGE SCALE GENOMIC DNA]</scope>
    <source>
        <strain evidence="2">JCM 11219</strain>
    </source>
</reference>
<organism evidence="1 2">
    <name type="scientific">Vulcanisaeta souniana JCM 11219</name>
    <dbReference type="NCBI Taxonomy" id="1293586"/>
    <lineage>
        <taxon>Archaea</taxon>
        <taxon>Thermoproteota</taxon>
        <taxon>Thermoprotei</taxon>
        <taxon>Thermoproteales</taxon>
        <taxon>Thermoproteaceae</taxon>
        <taxon>Vulcanisaeta</taxon>
    </lineage>
</organism>
<keyword evidence="2" id="KW-1185">Reference proteome</keyword>
<gene>
    <name evidence="1" type="ORF">Vsou_13300</name>
</gene>
<dbReference type="Proteomes" id="UP001060771">
    <property type="component" value="Chromosome"/>
</dbReference>
<dbReference type="EMBL" id="AP026830">
    <property type="protein sequence ID" value="BDR92237.1"/>
    <property type="molecule type" value="Genomic_DNA"/>
</dbReference>
<sequence>MKIECPEWRIKERLLKIIESKCKKVEGFLGVGEDCVIIEAVDNKVTIDGIRSDNQTCGGPNCLFWHAEYECPTIEEIAEVKPSPGNAGA</sequence>
<dbReference type="RefSeq" id="WP_264890681.1">
    <property type="nucleotide sequence ID" value="NZ_AP026830.1"/>
</dbReference>
<proteinExistence type="predicted"/>